<protein>
    <submittedName>
        <fullName evidence="1">Putative lambda recombination protein</fullName>
    </submittedName>
</protein>
<reference evidence="1" key="1">
    <citation type="submission" date="2020-03" db="EMBL/GenBank/DDBJ databases">
        <title>The deep terrestrial virosphere.</title>
        <authorList>
            <person name="Holmfeldt K."/>
            <person name="Nilsson E."/>
            <person name="Simone D."/>
            <person name="Lopez-Fernandez M."/>
            <person name="Wu X."/>
            <person name="de Brujin I."/>
            <person name="Lundin D."/>
            <person name="Andersson A."/>
            <person name="Bertilsson S."/>
            <person name="Dopson M."/>
        </authorList>
    </citation>
    <scope>NUCLEOTIDE SEQUENCE</scope>
    <source>
        <strain evidence="1">TM448A00274</strain>
    </source>
</reference>
<accession>A0A6H1ZE28</accession>
<name>A0A6H1ZE28_9ZZZZ</name>
<gene>
    <name evidence="1" type="ORF">TM448A00274_0003</name>
</gene>
<dbReference type="AlphaFoldDB" id="A0A6H1ZE28"/>
<evidence type="ECO:0000313" key="1">
    <source>
        <dbReference type="EMBL" id="QJA45719.1"/>
    </source>
</evidence>
<organism evidence="1">
    <name type="scientific">viral metagenome</name>
    <dbReference type="NCBI Taxonomy" id="1070528"/>
    <lineage>
        <taxon>unclassified sequences</taxon>
        <taxon>metagenomes</taxon>
        <taxon>organismal metagenomes</taxon>
    </lineage>
</organism>
<dbReference type="EMBL" id="MT143996">
    <property type="protein sequence ID" value="QJA45719.1"/>
    <property type="molecule type" value="Genomic_DNA"/>
</dbReference>
<proteinExistence type="predicted"/>
<sequence length="137" mass="15835">MNPIFTGEIIKGKLKLDNPHKYLVQIAALNGKKIELVLRRRKSKRSLAQNAAYWGIAIEILKNHLGYDKDEMHHALKVKFASKTDPDTGLVIVESTTKMDTKRFIEYYESIQRWAAEFLDCYIPSPNESDYQDGDFK</sequence>
<dbReference type="Gene3D" id="1.10.3790.10">
    <property type="entry name" value="NinB"/>
    <property type="match status" value="1"/>
</dbReference>
<dbReference type="InterPro" id="IPR036619">
    <property type="entry name" value="NinB_sf"/>
</dbReference>
<dbReference type="SUPFAM" id="SSF103370">
    <property type="entry name" value="NinB"/>
    <property type="match status" value="1"/>
</dbReference>